<dbReference type="GO" id="GO:0008270">
    <property type="term" value="F:zinc ion binding"/>
    <property type="evidence" value="ECO:0007669"/>
    <property type="project" value="UniProtKB-KW"/>
</dbReference>
<reference evidence="10 11" key="1">
    <citation type="journal article" date="2019" name="New Phytol.">
        <title>Comparative genomics reveals unique wood-decay strategies and fruiting body development in the Schizophyllaceae.</title>
        <authorList>
            <person name="Almasi E."/>
            <person name="Sahu N."/>
            <person name="Krizsan K."/>
            <person name="Balint B."/>
            <person name="Kovacs G.M."/>
            <person name="Kiss B."/>
            <person name="Cseklye J."/>
            <person name="Drula E."/>
            <person name="Henrissat B."/>
            <person name="Nagy I."/>
            <person name="Chovatia M."/>
            <person name="Adam C."/>
            <person name="LaButti K."/>
            <person name="Lipzen A."/>
            <person name="Riley R."/>
            <person name="Grigoriev I.V."/>
            <person name="Nagy L.G."/>
        </authorList>
    </citation>
    <scope>NUCLEOTIDE SEQUENCE [LARGE SCALE GENOMIC DNA]</scope>
    <source>
        <strain evidence="10 11">NL-1724</strain>
    </source>
</reference>
<dbReference type="SMART" id="SM00355">
    <property type="entry name" value="ZnF_C2H2"/>
    <property type="match status" value="3"/>
</dbReference>
<evidence type="ECO:0000256" key="4">
    <source>
        <dbReference type="ARBA" id="ARBA00023242"/>
    </source>
</evidence>
<keyword evidence="5" id="KW-0479">Metal-binding</keyword>
<organism evidence="10 11">
    <name type="scientific">Schizophyllum amplum</name>
    <dbReference type="NCBI Taxonomy" id="97359"/>
    <lineage>
        <taxon>Eukaryota</taxon>
        <taxon>Fungi</taxon>
        <taxon>Dikarya</taxon>
        <taxon>Basidiomycota</taxon>
        <taxon>Agaricomycotina</taxon>
        <taxon>Agaricomycetes</taxon>
        <taxon>Agaricomycetidae</taxon>
        <taxon>Agaricales</taxon>
        <taxon>Schizophyllaceae</taxon>
        <taxon>Schizophyllum</taxon>
    </lineage>
</organism>
<evidence type="ECO:0000313" key="11">
    <source>
        <dbReference type="Proteomes" id="UP000320762"/>
    </source>
</evidence>
<evidence type="ECO:0000259" key="7">
    <source>
        <dbReference type="PROSITE" id="PS50090"/>
    </source>
</evidence>
<dbReference type="Pfam" id="PF00249">
    <property type="entry name" value="Myb_DNA-binding"/>
    <property type="match status" value="1"/>
</dbReference>
<evidence type="ECO:0000313" key="10">
    <source>
        <dbReference type="EMBL" id="TRM66207.1"/>
    </source>
</evidence>
<dbReference type="PANTHER" id="PTHR46621:SF1">
    <property type="entry name" value="SNRNA-ACTIVATING PROTEIN COMPLEX SUBUNIT 4"/>
    <property type="match status" value="1"/>
</dbReference>
<dbReference type="GO" id="GO:0000978">
    <property type="term" value="F:RNA polymerase II cis-regulatory region sequence-specific DNA binding"/>
    <property type="evidence" value="ECO:0007669"/>
    <property type="project" value="TreeGrafter"/>
</dbReference>
<dbReference type="SMART" id="SM00717">
    <property type="entry name" value="SANT"/>
    <property type="match status" value="3"/>
</dbReference>
<keyword evidence="3" id="KW-0804">Transcription</keyword>
<evidence type="ECO:0000256" key="1">
    <source>
        <dbReference type="ARBA" id="ARBA00023015"/>
    </source>
</evidence>
<keyword evidence="4" id="KW-0539">Nucleus</keyword>
<dbReference type="InterPro" id="IPR009057">
    <property type="entry name" value="Homeodomain-like_sf"/>
</dbReference>
<keyword evidence="5" id="KW-0863">Zinc-finger</keyword>
<keyword evidence="5" id="KW-0862">Zinc</keyword>
<feature type="compositionally biased region" description="Polar residues" evidence="6">
    <location>
        <begin position="311"/>
        <end position="327"/>
    </location>
</feature>
<feature type="domain" description="HTH myb-type" evidence="9">
    <location>
        <begin position="58"/>
        <end position="112"/>
    </location>
</feature>
<sequence length="663" mass="72996">MSSSTRIAAGRPWSAEEDTQLRAAVALHGENDNWKMVAEMVPGRTNKACRKRWRHSLSPGVKKSAWTAEEDKLLCDLHEKHGDKWSVIAREIEGRTDDACSKRYREALDPSLRKDDWTQEDDDRLLELHAQLAGQWRLIGAALCRGSLACRNRWRLFERKQRRLAQLSKYAITDLDISSATQDLSFGASWMQPAAAPACPTAYSACDPLMTYQTQEHATHYPVEQDCFIEWPWDNAAAPHQPLATHPTTSDDHALNQDPPIPPFPSQYEYSIYQDPQGGGDGSYAYWSHMPGGTVGAPATPLTVPPETPFDASNTSSPELIAPSTSRYGIDERVHEPHETNSSSSLTDASSCQSAMPLVPPPSPHGMTLPELSPSSNTSTELPSCDTLWDSPSSDLCPLTPLLPTPQTKQADLPRVHVAGEHEDIIVEHATTGLLGAEPSETNVAPAEKETPPDMPHCRSGGRKRRLSGGDEPAAKRKAVELRMDQGRVMQPGLLPYVCGHASCWSASSSFSLSRFDTARELGEHMRKTHVGEGADHVEKPYRCGLSSCGKAWKNLNGLQYHLQVAEDHYKKAMMFKAKVTATATDAEPAQSEGSSGRVYPCPDPDCCKVYKHASGLRYHRIHVHNGRQPEQISVLPPSVGKKVPRKARQPRTPAIQSTETQA</sequence>
<dbReference type="STRING" id="97359.A0A550CN56"/>
<feature type="compositionally biased region" description="Basic and acidic residues" evidence="6">
    <location>
        <begin position="329"/>
        <end position="339"/>
    </location>
</feature>
<feature type="compositionally biased region" description="Low complexity" evidence="6">
    <location>
        <begin position="342"/>
        <end position="354"/>
    </location>
</feature>
<comment type="caution">
    <text evidence="10">The sequence shown here is derived from an EMBL/GenBank/DDBJ whole genome shotgun (WGS) entry which is preliminary data.</text>
</comment>
<dbReference type="PROSITE" id="PS50157">
    <property type="entry name" value="ZINC_FINGER_C2H2_2"/>
    <property type="match status" value="2"/>
</dbReference>
<dbReference type="AlphaFoldDB" id="A0A550CN56"/>
<evidence type="ECO:0000256" key="3">
    <source>
        <dbReference type="ARBA" id="ARBA00023163"/>
    </source>
</evidence>
<feature type="domain" description="C2H2-type" evidence="8">
    <location>
        <begin position="542"/>
        <end position="574"/>
    </location>
</feature>
<name>A0A550CN56_9AGAR</name>
<dbReference type="GO" id="GO:0042796">
    <property type="term" value="P:snRNA transcription by RNA polymerase III"/>
    <property type="evidence" value="ECO:0007669"/>
    <property type="project" value="TreeGrafter"/>
</dbReference>
<evidence type="ECO:0000256" key="2">
    <source>
        <dbReference type="ARBA" id="ARBA00023125"/>
    </source>
</evidence>
<evidence type="ECO:0008006" key="12">
    <source>
        <dbReference type="Google" id="ProtNLM"/>
    </source>
</evidence>
<accession>A0A550CN56</accession>
<feature type="region of interest" description="Disordered" evidence="6">
    <location>
        <begin position="297"/>
        <end position="384"/>
    </location>
</feature>
<dbReference type="EMBL" id="VDMD01000004">
    <property type="protein sequence ID" value="TRM66207.1"/>
    <property type="molecule type" value="Genomic_DNA"/>
</dbReference>
<dbReference type="InterPro" id="IPR017930">
    <property type="entry name" value="Myb_dom"/>
</dbReference>
<keyword evidence="2" id="KW-0238">DNA-binding</keyword>
<dbReference type="SUPFAM" id="SSF46689">
    <property type="entry name" value="Homeodomain-like"/>
    <property type="match status" value="2"/>
</dbReference>
<evidence type="ECO:0000256" key="6">
    <source>
        <dbReference type="SAM" id="MobiDB-lite"/>
    </source>
</evidence>
<dbReference type="InterPro" id="IPR051575">
    <property type="entry name" value="Myb-like_DNA-bd"/>
</dbReference>
<evidence type="ECO:0000259" key="8">
    <source>
        <dbReference type="PROSITE" id="PS50157"/>
    </source>
</evidence>
<dbReference type="CDD" id="cd00167">
    <property type="entry name" value="SANT"/>
    <property type="match status" value="2"/>
</dbReference>
<dbReference type="GO" id="GO:0001006">
    <property type="term" value="F:RNA polymerase III type 3 promoter sequence-specific DNA binding"/>
    <property type="evidence" value="ECO:0007669"/>
    <property type="project" value="TreeGrafter"/>
</dbReference>
<dbReference type="PROSITE" id="PS00028">
    <property type="entry name" value="ZINC_FINGER_C2H2_1"/>
    <property type="match status" value="1"/>
</dbReference>
<dbReference type="PROSITE" id="PS51294">
    <property type="entry name" value="HTH_MYB"/>
    <property type="match status" value="3"/>
</dbReference>
<keyword evidence="11" id="KW-1185">Reference proteome</keyword>
<dbReference type="GO" id="GO:0019185">
    <property type="term" value="C:snRNA-activating protein complex"/>
    <property type="evidence" value="ECO:0007669"/>
    <property type="project" value="TreeGrafter"/>
</dbReference>
<proteinExistence type="predicted"/>
<dbReference type="PANTHER" id="PTHR46621">
    <property type="entry name" value="SNRNA-ACTIVATING PROTEIN COMPLEX SUBUNIT 4"/>
    <property type="match status" value="1"/>
</dbReference>
<dbReference type="GO" id="GO:0042795">
    <property type="term" value="P:snRNA transcription by RNA polymerase II"/>
    <property type="evidence" value="ECO:0007669"/>
    <property type="project" value="TreeGrafter"/>
</dbReference>
<dbReference type="InterPro" id="IPR013087">
    <property type="entry name" value="Znf_C2H2_type"/>
</dbReference>
<dbReference type="Proteomes" id="UP000320762">
    <property type="component" value="Unassembled WGS sequence"/>
</dbReference>
<dbReference type="Gene3D" id="3.30.160.60">
    <property type="entry name" value="Classic Zinc Finger"/>
    <property type="match status" value="1"/>
</dbReference>
<feature type="domain" description="HTH myb-type" evidence="9">
    <location>
        <begin position="113"/>
        <end position="162"/>
    </location>
</feature>
<protein>
    <recommendedName>
        <fullName evidence="12">Homeodomain-like protein</fullName>
    </recommendedName>
</protein>
<keyword evidence="1" id="KW-0805">Transcription regulation</keyword>
<feature type="region of interest" description="Disordered" evidence="6">
    <location>
        <begin position="629"/>
        <end position="663"/>
    </location>
</feature>
<dbReference type="Pfam" id="PF13921">
    <property type="entry name" value="Myb_DNA-bind_6"/>
    <property type="match status" value="1"/>
</dbReference>
<feature type="domain" description="HTH myb-type" evidence="9">
    <location>
        <begin position="5"/>
        <end position="54"/>
    </location>
</feature>
<feature type="compositionally biased region" description="Polar residues" evidence="6">
    <location>
        <begin position="373"/>
        <end position="382"/>
    </location>
</feature>
<dbReference type="InterPro" id="IPR001005">
    <property type="entry name" value="SANT/Myb"/>
</dbReference>
<dbReference type="Gene3D" id="1.10.10.60">
    <property type="entry name" value="Homeodomain-like"/>
    <property type="match status" value="3"/>
</dbReference>
<feature type="region of interest" description="Disordered" evidence="6">
    <location>
        <begin position="239"/>
        <end position="261"/>
    </location>
</feature>
<dbReference type="PROSITE" id="PS50090">
    <property type="entry name" value="MYB_LIKE"/>
    <property type="match status" value="3"/>
</dbReference>
<dbReference type="OrthoDB" id="2143914at2759"/>
<feature type="region of interest" description="Disordered" evidence="6">
    <location>
        <begin position="431"/>
        <end position="474"/>
    </location>
</feature>
<feature type="domain" description="Myb-like" evidence="7">
    <location>
        <begin position="109"/>
        <end position="158"/>
    </location>
</feature>
<feature type="domain" description="Myb-like" evidence="7">
    <location>
        <begin position="12"/>
        <end position="57"/>
    </location>
</feature>
<feature type="domain" description="C2H2-type" evidence="8">
    <location>
        <begin position="600"/>
        <end position="630"/>
    </location>
</feature>
<evidence type="ECO:0000256" key="5">
    <source>
        <dbReference type="PROSITE-ProRule" id="PRU00042"/>
    </source>
</evidence>
<gene>
    <name evidence="10" type="ORF">BD626DRAFT_453488</name>
</gene>
<evidence type="ECO:0000259" key="9">
    <source>
        <dbReference type="PROSITE" id="PS51294"/>
    </source>
</evidence>
<feature type="domain" description="Myb-like" evidence="7">
    <location>
        <begin position="58"/>
        <end position="108"/>
    </location>
</feature>